<dbReference type="GO" id="GO:0003677">
    <property type="term" value="F:DNA binding"/>
    <property type="evidence" value="ECO:0007669"/>
    <property type="project" value="UniProtKB-UniRule"/>
</dbReference>
<comment type="caution">
    <text evidence="4">The sequence shown here is derived from an EMBL/GenBank/DDBJ whole genome shotgun (WGS) entry which is preliminary data.</text>
</comment>
<dbReference type="PROSITE" id="PS50977">
    <property type="entry name" value="HTH_TETR_2"/>
    <property type="match status" value="1"/>
</dbReference>
<proteinExistence type="predicted"/>
<dbReference type="SUPFAM" id="SSF46689">
    <property type="entry name" value="Homeodomain-like"/>
    <property type="match status" value="1"/>
</dbReference>
<accession>A0A7K1UDF2</accession>
<gene>
    <name evidence="4" type="ORF">GO493_29395</name>
</gene>
<protein>
    <submittedName>
        <fullName evidence="4">TetR family transcriptional regulator</fullName>
    </submittedName>
</protein>
<evidence type="ECO:0000256" key="1">
    <source>
        <dbReference type="ARBA" id="ARBA00023125"/>
    </source>
</evidence>
<reference evidence="4 5" key="1">
    <citation type="submission" date="2019-12" db="EMBL/GenBank/DDBJ databases">
        <title>Chitinophaga sp. strain ysch24 (GDMCC 1.1355), whole genome shotgun sequence.</title>
        <authorList>
            <person name="Zhang X."/>
        </authorList>
    </citation>
    <scope>NUCLEOTIDE SEQUENCE [LARGE SCALE GENOMIC DNA]</scope>
    <source>
        <strain evidence="5">ysch24</strain>
    </source>
</reference>
<dbReference type="Proteomes" id="UP000461730">
    <property type="component" value="Unassembled WGS sequence"/>
</dbReference>
<evidence type="ECO:0000259" key="3">
    <source>
        <dbReference type="PROSITE" id="PS50977"/>
    </source>
</evidence>
<feature type="DNA-binding region" description="H-T-H motif" evidence="2">
    <location>
        <begin position="44"/>
        <end position="63"/>
    </location>
</feature>
<dbReference type="PANTHER" id="PTHR43479:SF11">
    <property type="entry name" value="ACREF_ENVCD OPERON REPRESSOR-RELATED"/>
    <property type="match status" value="1"/>
</dbReference>
<organism evidence="4 5">
    <name type="scientific">Chitinophaga tropicalis</name>
    <dbReference type="NCBI Taxonomy" id="2683588"/>
    <lineage>
        <taxon>Bacteria</taxon>
        <taxon>Pseudomonadati</taxon>
        <taxon>Bacteroidota</taxon>
        <taxon>Chitinophagia</taxon>
        <taxon>Chitinophagales</taxon>
        <taxon>Chitinophagaceae</taxon>
        <taxon>Chitinophaga</taxon>
    </lineage>
</organism>
<sequence length="227" mass="26511">MLNIFAPVKRCSMKNKEIQEQRMRGYFLDATKEMVRAEGLKSLSVRSIADKAGYSYATMYSYFKDVNDLVFLCVQDFYEECRQQVTDQTKKKERGLKRLKAMVRAYADFFVQYPGIFELFFLERMGNFKESDVINLSLDRICEEEWNYCAAKGIIRAEEIEGMKARTRYTIFGLLLMYLNRRAPSSYTEFLHLFNAQLDTILENSRPEQSSTTVNNSLISIKVGNNK</sequence>
<dbReference type="Gene3D" id="1.10.357.10">
    <property type="entry name" value="Tetracycline Repressor, domain 2"/>
    <property type="match status" value="1"/>
</dbReference>
<keyword evidence="1 2" id="KW-0238">DNA-binding</keyword>
<dbReference type="Pfam" id="PF00440">
    <property type="entry name" value="TetR_N"/>
    <property type="match status" value="1"/>
</dbReference>
<dbReference type="InterPro" id="IPR050624">
    <property type="entry name" value="HTH-type_Tx_Regulator"/>
</dbReference>
<dbReference type="InterPro" id="IPR009057">
    <property type="entry name" value="Homeodomain-like_sf"/>
</dbReference>
<dbReference type="PANTHER" id="PTHR43479">
    <property type="entry name" value="ACREF/ENVCD OPERON REPRESSOR-RELATED"/>
    <property type="match status" value="1"/>
</dbReference>
<name>A0A7K1UDF2_9BACT</name>
<dbReference type="InterPro" id="IPR001647">
    <property type="entry name" value="HTH_TetR"/>
</dbReference>
<dbReference type="EMBL" id="WRXN01000025">
    <property type="protein sequence ID" value="MVT12404.1"/>
    <property type="molecule type" value="Genomic_DNA"/>
</dbReference>
<evidence type="ECO:0000313" key="5">
    <source>
        <dbReference type="Proteomes" id="UP000461730"/>
    </source>
</evidence>
<feature type="domain" description="HTH tetR-type" evidence="3">
    <location>
        <begin position="21"/>
        <end position="81"/>
    </location>
</feature>
<dbReference type="AlphaFoldDB" id="A0A7K1UDF2"/>
<keyword evidence="5" id="KW-1185">Reference proteome</keyword>
<evidence type="ECO:0000256" key="2">
    <source>
        <dbReference type="PROSITE-ProRule" id="PRU00335"/>
    </source>
</evidence>
<evidence type="ECO:0000313" key="4">
    <source>
        <dbReference type="EMBL" id="MVT12404.1"/>
    </source>
</evidence>